<dbReference type="EMBL" id="CP159362">
    <property type="protein sequence ID" value="XCN68176.1"/>
    <property type="molecule type" value="Genomic_DNA"/>
</dbReference>
<reference evidence="2" key="1">
    <citation type="journal article" date="2014" name="Genome Announc.">
        <title>Draft Genome Sequences of a Phylogenetically Diverse Suite of Pseudomonas syringae Strains from Multiple Source Populations.</title>
        <authorList>
            <person name="Baltrus D.A."/>
            <person name="Yourstone S."/>
            <person name="Lind A."/>
            <person name="Guilbaud C."/>
            <person name="Sands D.C."/>
            <person name="Jones C.D."/>
            <person name="Morris C.E."/>
            <person name="Dangl J.L."/>
        </authorList>
    </citation>
    <scope>NUCLEOTIDE SEQUENCE</scope>
    <source>
        <strain evidence="2">CC1417</strain>
    </source>
</reference>
<gene>
    <name evidence="2" type="ORF">N011_02420</name>
</gene>
<evidence type="ECO:0008006" key="3">
    <source>
        <dbReference type="Google" id="ProtNLM"/>
    </source>
</evidence>
<keyword evidence="1" id="KW-0472">Membrane</keyword>
<feature type="transmembrane region" description="Helical" evidence="1">
    <location>
        <begin position="42"/>
        <end position="59"/>
    </location>
</feature>
<feature type="transmembrane region" description="Helical" evidence="1">
    <location>
        <begin position="91"/>
        <end position="109"/>
    </location>
</feature>
<evidence type="ECO:0000313" key="2">
    <source>
        <dbReference type="EMBL" id="XCN68176.1"/>
    </source>
</evidence>
<feature type="transmembrane region" description="Helical" evidence="1">
    <location>
        <begin position="12"/>
        <end position="36"/>
    </location>
</feature>
<organism evidence="2">
    <name type="scientific">Pseudomonas syringae CC1417</name>
    <dbReference type="NCBI Taxonomy" id="1357272"/>
    <lineage>
        <taxon>Bacteria</taxon>
        <taxon>Pseudomonadati</taxon>
        <taxon>Pseudomonadota</taxon>
        <taxon>Gammaproteobacteria</taxon>
        <taxon>Pseudomonadales</taxon>
        <taxon>Pseudomonadaceae</taxon>
        <taxon>Pseudomonas</taxon>
        <taxon>Pseudomonas syringae</taxon>
    </lineage>
</organism>
<sequence length="180" mass="19806">MSTQGALSRARVLPTLLGVLLLVLGVVMLIGGFRLVGLGGSFYYMLCGFGFLAIGVLLAMGMRFAVWLFTLMLLLSTVWSLWELGLDRQQLLPRLFVWFLVGLVLVLPITRQGLRPLRRSVPIGGLVIALILAGVALDPIAQFRQLAQHTEDFMVALVPGMDLRWMPSVDSETGLQRPES</sequence>
<proteinExistence type="predicted"/>
<accession>A0AAU8LIX9</accession>
<name>A0AAU8LIX9_PSESX</name>
<feature type="transmembrane region" description="Helical" evidence="1">
    <location>
        <begin position="121"/>
        <end position="141"/>
    </location>
</feature>
<protein>
    <recommendedName>
        <fullName evidence="3">Glucose dehydrogenase</fullName>
    </recommendedName>
</protein>
<dbReference type="AlphaFoldDB" id="A0AAU8LIX9"/>
<dbReference type="RefSeq" id="WP_024687552.1">
    <property type="nucleotide sequence ID" value="NZ_CP159362.1"/>
</dbReference>
<keyword evidence="1" id="KW-0812">Transmembrane</keyword>
<reference evidence="2" key="2">
    <citation type="submission" date="2024-07" db="EMBL/GenBank/DDBJ databases">
        <title>A complete genome sequence for Pseudomonas syringae CC1417.</title>
        <authorList>
            <person name="Baltrus D.A."/>
        </authorList>
    </citation>
    <scope>NUCLEOTIDE SEQUENCE</scope>
    <source>
        <strain evidence="2">CC1417</strain>
    </source>
</reference>
<keyword evidence="1" id="KW-1133">Transmembrane helix</keyword>
<feature type="transmembrane region" description="Helical" evidence="1">
    <location>
        <begin position="66"/>
        <end position="85"/>
    </location>
</feature>
<evidence type="ECO:0000256" key="1">
    <source>
        <dbReference type="SAM" id="Phobius"/>
    </source>
</evidence>